<feature type="compositionally biased region" description="Basic and acidic residues" evidence="12">
    <location>
        <begin position="102"/>
        <end position="115"/>
    </location>
</feature>
<dbReference type="GeneID" id="107374704"/>
<gene>
    <name evidence="15" type="primary">RX3</name>
</gene>
<keyword evidence="4" id="KW-0217">Developmental protein</keyword>
<feature type="domain" description="Homeobox" evidence="13">
    <location>
        <begin position="117"/>
        <end position="177"/>
    </location>
</feature>
<evidence type="ECO:0000256" key="8">
    <source>
        <dbReference type="ARBA" id="ARBA00023163"/>
    </source>
</evidence>
<dbReference type="SMART" id="SM00389">
    <property type="entry name" value="HOX"/>
    <property type="match status" value="1"/>
</dbReference>
<feature type="region of interest" description="Disordered" evidence="12">
    <location>
        <begin position="92"/>
        <end position="123"/>
    </location>
</feature>
<dbReference type="GO" id="GO:0045944">
    <property type="term" value="P:positive regulation of transcription by RNA polymerase II"/>
    <property type="evidence" value="ECO:0007669"/>
    <property type="project" value="InterPro"/>
</dbReference>
<dbReference type="AlphaFoldDB" id="A0A1A8AWB1"/>
<evidence type="ECO:0000256" key="4">
    <source>
        <dbReference type="ARBA" id="ARBA00022473"/>
    </source>
</evidence>
<dbReference type="InterPro" id="IPR043562">
    <property type="entry name" value="RAX/RAX2"/>
</dbReference>
<reference evidence="16" key="4">
    <citation type="submission" date="2025-05" db="UniProtKB">
        <authorList>
            <consortium name="Ensembl"/>
        </authorList>
    </citation>
    <scope>IDENTIFICATION</scope>
</reference>
<evidence type="ECO:0000256" key="7">
    <source>
        <dbReference type="ARBA" id="ARBA00023155"/>
    </source>
</evidence>
<evidence type="ECO:0000313" key="16">
    <source>
        <dbReference type="Ensembl" id="ENSNFUP00015003141.1"/>
    </source>
</evidence>
<reference evidence="15" key="2">
    <citation type="submission" date="2016-05" db="EMBL/GenBank/DDBJ databases">
        <authorList>
            <person name="Lavstsen T."/>
            <person name="Jespersen J.S."/>
        </authorList>
    </citation>
    <scope>NUCLEOTIDE SEQUENCE</scope>
    <source>
        <tissue evidence="15">Brain</tissue>
    </source>
</reference>
<keyword evidence="5" id="KW-0805">Transcription regulation</keyword>
<evidence type="ECO:0000256" key="9">
    <source>
        <dbReference type="ARBA" id="ARBA00023242"/>
    </source>
</evidence>
<evidence type="ECO:0000313" key="15">
    <source>
        <dbReference type="EMBL" id="SBP58973.1"/>
    </source>
</evidence>
<name>A0A1A8AWB1_NOTFU</name>
<dbReference type="RefSeq" id="XP_054600403.2">
    <property type="nucleotide sequence ID" value="XM_054744428.2"/>
</dbReference>
<accession>A0A1A8AWB1</accession>
<dbReference type="GO" id="GO:0005634">
    <property type="term" value="C:nucleus"/>
    <property type="evidence" value="ECO:0007669"/>
    <property type="project" value="UniProtKB-SubCell"/>
</dbReference>
<dbReference type="SUPFAM" id="SSF46689">
    <property type="entry name" value="Homeodomain-like"/>
    <property type="match status" value="1"/>
</dbReference>
<keyword evidence="17" id="KW-1185">Reference proteome</keyword>
<dbReference type="PROSITE" id="PS50803">
    <property type="entry name" value="OAR"/>
    <property type="match status" value="1"/>
</dbReference>
<evidence type="ECO:0000256" key="5">
    <source>
        <dbReference type="ARBA" id="ARBA00023015"/>
    </source>
</evidence>
<evidence type="ECO:0000256" key="10">
    <source>
        <dbReference type="PROSITE-ProRule" id="PRU00108"/>
    </source>
</evidence>
<proteinExistence type="inferred from homology"/>
<organism evidence="15">
    <name type="scientific">Nothobranchius furzeri</name>
    <name type="common">Turquoise killifish</name>
    <dbReference type="NCBI Taxonomy" id="105023"/>
    <lineage>
        <taxon>Eukaryota</taxon>
        <taxon>Metazoa</taxon>
        <taxon>Chordata</taxon>
        <taxon>Craniata</taxon>
        <taxon>Vertebrata</taxon>
        <taxon>Euteleostomi</taxon>
        <taxon>Actinopterygii</taxon>
        <taxon>Neopterygii</taxon>
        <taxon>Teleostei</taxon>
        <taxon>Neoteleostei</taxon>
        <taxon>Acanthomorphata</taxon>
        <taxon>Ovalentaria</taxon>
        <taxon>Atherinomorphae</taxon>
        <taxon>Cyprinodontiformes</taxon>
        <taxon>Nothobranchiidae</taxon>
        <taxon>Nothobranchius</taxon>
    </lineage>
</organism>
<evidence type="ECO:0000256" key="3">
    <source>
        <dbReference type="ARBA" id="ARBA00006503"/>
    </source>
</evidence>
<dbReference type="PANTHER" id="PTHR46271">
    <property type="entry name" value="HOMEOBOX PROTEIN, PUTATIVE-RELATED"/>
    <property type="match status" value="1"/>
</dbReference>
<dbReference type="Pfam" id="PF00046">
    <property type="entry name" value="Homeodomain"/>
    <property type="match status" value="1"/>
</dbReference>
<dbReference type="GO" id="GO:0060041">
    <property type="term" value="P:retina development in camera-type eye"/>
    <property type="evidence" value="ECO:0007669"/>
    <property type="project" value="UniProtKB-ARBA"/>
</dbReference>
<dbReference type="Gene3D" id="1.10.10.60">
    <property type="entry name" value="Homeodomain-like"/>
    <property type="match status" value="1"/>
</dbReference>
<evidence type="ECO:0000259" key="14">
    <source>
        <dbReference type="PROSITE" id="PS50803"/>
    </source>
</evidence>
<dbReference type="CDD" id="cd00086">
    <property type="entry name" value="homeodomain"/>
    <property type="match status" value="1"/>
</dbReference>
<protein>
    <submittedName>
        <fullName evidence="15 16">Retinal homeobox gene 3</fullName>
    </submittedName>
</protein>
<dbReference type="FunFam" id="1.10.10.60:FF:000071">
    <property type="entry name" value="Retinal homeobox gene 2"/>
    <property type="match status" value="1"/>
</dbReference>
<dbReference type="Ensembl" id="ENSNFUT00015003339.1">
    <property type="protein sequence ID" value="ENSNFUP00015003141.1"/>
    <property type="gene ID" value="ENSNFUG00015001622.1"/>
</dbReference>
<reference evidence="16" key="1">
    <citation type="submission" date="2014-08" db="EMBL/GenBank/DDBJ databases">
        <authorList>
            <person name="Senf B."/>
            <person name="Petzold A."/>
            <person name="Downie B.R."/>
            <person name="Koch P."/>
            <person name="Platzer M."/>
        </authorList>
    </citation>
    <scope>NUCLEOTIDE SEQUENCE [LARGE SCALE GENOMIC DNA]</scope>
    <source>
        <strain evidence="16">GRZ</strain>
    </source>
</reference>
<comment type="subcellular location">
    <subcellularLocation>
        <location evidence="2 10 11">Nucleus</location>
    </subcellularLocation>
</comment>
<dbReference type="GO" id="GO:0000981">
    <property type="term" value="F:DNA-binding transcription factor activity, RNA polymerase II-specific"/>
    <property type="evidence" value="ECO:0007669"/>
    <property type="project" value="InterPro"/>
</dbReference>
<dbReference type="InterPro" id="IPR001356">
    <property type="entry name" value="HD"/>
</dbReference>
<keyword evidence="7 10" id="KW-0371">Homeobox</keyword>
<dbReference type="EMBL" id="HADY01020488">
    <property type="protein sequence ID" value="SBP58973.1"/>
    <property type="molecule type" value="Transcribed_RNA"/>
</dbReference>
<dbReference type="PROSITE" id="PS50071">
    <property type="entry name" value="HOMEOBOX_2"/>
    <property type="match status" value="1"/>
</dbReference>
<evidence type="ECO:0000256" key="6">
    <source>
        <dbReference type="ARBA" id="ARBA00023125"/>
    </source>
</evidence>
<dbReference type="GO" id="GO:0000978">
    <property type="term" value="F:RNA polymerase II cis-regulatory region sequence-specific DNA binding"/>
    <property type="evidence" value="ECO:0007669"/>
    <property type="project" value="TreeGrafter"/>
</dbReference>
<evidence type="ECO:0000259" key="13">
    <source>
        <dbReference type="PROSITE" id="PS50071"/>
    </source>
</evidence>
<dbReference type="PROSITE" id="PS00027">
    <property type="entry name" value="HOMEOBOX_1"/>
    <property type="match status" value="1"/>
</dbReference>
<evidence type="ECO:0000256" key="2">
    <source>
        <dbReference type="ARBA" id="ARBA00004123"/>
    </source>
</evidence>
<keyword evidence="6 10" id="KW-0238">DNA-binding</keyword>
<keyword evidence="9 10" id="KW-0539">Nucleus</keyword>
<dbReference type="Proteomes" id="UP000694548">
    <property type="component" value="Chromosome sgr02"/>
</dbReference>
<evidence type="ECO:0000256" key="11">
    <source>
        <dbReference type="RuleBase" id="RU000682"/>
    </source>
</evidence>
<dbReference type="GeneTree" id="ENSGT00940000166467"/>
<evidence type="ECO:0000313" key="17">
    <source>
        <dbReference type="Proteomes" id="UP000694548"/>
    </source>
</evidence>
<dbReference type="GO" id="GO:0048593">
    <property type="term" value="P:camera-type eye morphogenesis"/>
    <property type="evidence" value="ECO:0007669"/>
    <property type="project" value="UniProtKB-ARBA"/>
</dbReference>
<feature type="domain" description="OAR" evidence="14">
    <location>
        <begin position="298"/>
        <end position="311"/>
    </location>
</feature>
<evidence type="ECO:0000256" key="12">
    <source>
        <dbReference type="SAM" id="MobiDB-lite"/>
    </source>
</evidence>
<dbReference type="InterPro" id="IPR017970">
    <property type="entry name" value="Homeobox_CS"/>
</dbReference>
<feature type="DNA-binding region" description="Homeobox" evidence="10">
    <location>
        <begin position="119"/>
        <end position="178"/>
    </location>
</feature>
<dbReference type="InterPro" id="IPR003654">
    <property type="entry name" value="OAR_dom"/>
</dbReference>
<evidence type="ECO:0000256" key="1">
    <source>
        <dbReference type="ARBA" id="ARBA00003750"/>
    </source>
</evidence>
<reference evidence="15" key="3">
    <citation type="submission" date="2016-06" db="EMBL/GenBank/DDBJ databases">
        <title>The genome of a short-lived fish provides insights into sex chromosome evolution and the genetic control of aging.</title>
        <authorList>
            <person name="Reichwald K."/>
            <person name="Felder M."/>
            <person name="Petzold A."/>
            <person name="Koch P."/>
            <person name="Groth M."/>
            <person name="Platzer M."/>
        </authorList>
    </citation>
    <scope>NUCLEOTIDE SEQUENCE</scope>
    <source>
        <tissue evidence="15">Brain</tissue>
    </source>
</reference>
<dbReference type="Pfam" id="PF03826">
    <property type="entry name" value="OAR"/>
    <property type="match status" value="1"/>
</dbReference>
<dbReference type="PANTHER" id="PTHR46271:SF3">
    <property type="entry name" value="RETINAL HOMEOBOX PROTEIN RX"/>
    <property type="match status" value="1"/>
</dbReference>
<keyword evidence="8" id="KW-0804">Transcription</keyword>
<comment type="similarity">
    <text evidence="3">Belongs to the paired homeobox family. Bicoid subfamily.</text>
</comment>
<comment type="function">
    <text evidence="1">Plays a critical role in eye formation by regulating the initial specification of retinal cells and/or their subsequent proliferation.</text>
</comment>
<dbReference type="InterPro" id="IPR009057">
    <property type="entry name" value="Homeodomain-like_sf"/>
</dbReference>
<sequence>MWLLGSTSQMMMMMDESTSARSVQSPGNNPSTVHSIEAILGFKEDILFHKSSSCSVIEKVRDAERGRNEVVTQRKKGHFSETCDSACCCGSGAGEPSVGPDSPDRDGKLSDDESHKKKHRRNRTTFTTFQLHELERAFEKSHYPDVYSREELALKVNLPEVRVQVWFQNRRAKWRRQEKLEVGSIKLQDTPSSSLLSFSRSSTSCLASGLQLDPWLSTPITSSASLQSLPGFISSSHSLPGTYAASPPPPPPPPSIPPSLPASFFSSPVLGHSPHLPHISSICPPPPPYQCSVNPRNSSIACLRMKAKEHIQSIGKSW</sequence>